<comment type="caution">
    <text evidence="1">The sequence shown here is derived from an EMBL/GenBank/DDBJ whole genome shotgun (WGS) entry which is preliminary data.</text>
</comment>
<dbReference type="Proteomes" id="UP001295684">
    <property type="component" value="Unassembled WGS sequence"/>
</dbReference>
<sequence length="583" mass="67834">MYRENTFEVLNNRHDNFNFKKVLQKRKEFYTNNVLVRGQDTPLTQNYDATKRLQYSNDFIDNIHDKYLVTNITGGEPTYHNQILYKNLQNNLNKMTRAMYPKGDGYANSLSETRADMSYYQQSTSDLSVLQAKTPQNKYASKVDICVGDADIKLTKRPFLSNMYSNRTVKPSLLHSSAEKMFQRKSVHTSTRYNTIMKHNMTVNSSINKPSTSDSKMLPNIHGNKFASMVETPNRIQRNHQEGTKLLSMSPIRPKNKFPGSHTNYLIQNTRLMSSERYPVANTTLNKSKEKVVKKSKVQFRSKEPASINPKPDDRFMYIIPEGSDITCKDLKVIRINLTDYVNYVFSYTHNTPEEDPSLLYNVKYQRMGVYEKLEVTKPSIDMQNQFLRLLLEQIENYEKSFIKVPKANEGEEIGYNFLYNTCGERIDSIFDISKATKVLIAAKNKYNLKQIKATGAFERTKADFDDKKNSISTENDKKDKEVQSTIRHACVEWLRKNLIPLDSKFRDIKIGNKVTRITQNKAREPSIEENTFSLQESMTDDDILERVIEQTIKKQQKARSERQFYDSLKPTDSNEKSYVYCR</sequence>
<dbReference type="AlphaFoldDB" id="A0AAD1XYS3"/>
<dbReference type="EMBL" id="CAMPGE010023341">
    <property type="protein sequence ID" value="CAI2381294.1"/>
    <property type="molecule type" value="Genomic_DNA"/>
</dbReference>
<protein>
    <submittedName>
        <fullName evidence="1">Uncharacterized protein</fullName>
    </submittedName>
</protein>
<evidence type="ECO:0000313" key="1">
    <source>
        <dbReference type="EMBL" id="CAI2381294.1"/>
    </source>
</evidence>
<evidence type="ECO:0000313" key="2">
    <source>
        <dbReference type="Proteomes" id="UP001295684"/>
    </source>
</evidence>
<proteinExistence type="predicted"/>
<name>A0AAD1XYS3_EUPCR</name>
<accession>A0AAD1XYS3</accession>
<reference evidence="1" key="1">
    <citation type="submission" date="2023-07" db="EMBL/GenBank/DDBJ databases">
        <authorList>
            <consortium name="AG Swart"/>
            <person name="Singh M."/>
            <person name="Singh A."/>
            <person name="Seah K."/>
            <person name="Emmerich C."/>
        </authorList>
    </citation>
    <scope>NUCLEOTIDE SEQUENCE</scope>
    <source>
        <strain evidence="1">DP1</strain>
    </source>
</reference>
<organism evidence="1 2">
    <name type="scientific">Euplotes crassus</name>
    <dbReference type="NCBI Taxonomy" id="5936"/>
    <lineage>
        <taxon>Eukaryota</taxon>
        <taxon>Sar</taxon>
        <taxon>Alveolata</taxon>
        <taxon>Ciliophora</taxon>
        <taxon>Intramacronucleata</taxon>
        <taxon>Spirotrichea</taxon>
        <taxon>Hypotrichia</taxon>
        <taxon>Euplotida</taxon>
        <taxon>Euplotidae</taxon>
        <taxon>Moneuplotes</taxon>
    </lineage>
</organism>
<keyword evidence="2" id="KW-1185">Reference proteome</keyword>
<gene>
    <name evidence="1" type="ORF">ECRASSUSDP1_LOCUS22746</name>
</gene>